<feature type="compositionally biased region" description="Basic and acidic residues" evidence="1">
    <location>
        <begin position="101"/>
        <end position="118"/>
    </location>
</feature>
<dbReference type="AlphaFoldDB" id="A0A0S4QDL8"/>
<reference evidence="5" key="1">
    <citation type="submission" date="2015-11" db="EMBL/GenBank/DDBJ databases">
        <authorList>
            <person name="Varghese N."/>
        </authorList>
    </citation>
    <scope>NUCLEOTIDE SEQUENCE [LARGE SCALE GENOMIC DNA]</scope>
    <source>
        <strain evidence="5">DSM 45899</strain>
    </source>
</reference>
<feature type="signal peptide" evidence="2">
    <location>
        <begin position="1"/>
        <end position="35"/>
    </location>
</feature>
<proteinExistence type="predicted"/>
<feature type="region of interest" description="Disordered" evidence="1">
    <location>
        <begin position="87"/>
        <end position="129"/>
    </location>
</feature>
<feature type="domain" description="Deoxyribonuclease NucA/NucB" evidence="3">
    <location>
        <begin position="369"/>
        <end position="458"/>
    </location>
</feature>
<dbReference type="Proteomes" id="UP000198802">
    <property type="component" value="Unassembled WGS sequence"/>
</dbReference>
<dbReference type="Pfam" id="PF14040">
    <property type="entry name" value="DNase_NucA_NucB"/>
    <property type="match status" value="1"/>
</dbReference>
<accession>A0A0S4QDL8</accession>
<evidence type="ECO:0000256" key="2">
    <source>
        <dbReference type="SAM" id="SignalP"/>
    </source>
</evidence>
<organism evidence="4 5">
    <name type="scientific">Parafrankia irregularis</name>
    <dbReference type="NCBI Taxonomy" id="795642"/>
    <lineage>
        <taxon>Bacteria</taxon>
        <taxon>Bacillati</taxon>
        <taxon>Actinomycetota</taxon>
        <taxon>Actinomycetes</taxon>
        <taxon>Frankiales</taxon>
        <taxon>Frankiaceae</taxon>
        <taxon>Parafrankia</taxon>
    </lineage>
</organism>
<dbReference type="InterPro" id="IPR029476">
    <property type="entry name" value="DNase_NucA_NucB"/>
</dbReference>
<evidence type="ECO:0000259" key="3">
    <source>
        <dbReference type="Pfam" id="PF14040"/>
    </source>
</evidence>
<dbReference type="EMBL" id="FAOZ01000001">
    <property type="protein sequence ID" value="CUU53613.1"/>
    <property type="molecule type" value="Genomic_DNA"/>
</dbReference>
<feature type="compositionally biased region" description="Polar residues" evidence="1">
    <location>
        <begin position="87"/>
        <end position="97"/>
    </location>
</feature>
<feature type="chain" id="PRO_5006626156" evidence="2">
    <location>
        <begin position="36"/>
        <end position="463"/>
    </location>
</feature>
<keyword evidence="5" id="KW-1185">Reference proteome</keyword>
<evidence type="ECO:0000256" key="1">
    <source>
        <dbReference type="SAM" id="MobiDB-lite"/>
    </source>
</evidence>
<keyword evidence="2" id="KW-0732">Signal</keyword>
<evidence type="ECO:0000313" key="4">
    <source>
        <dbReference type="EMBL" id="CUU53613.1"/>
    </source>
</evidence>
<evidence type="ECO:0000313" key="5">
    <source>
        <dbReference type="Proteomes" id="UP000198802"/>
    </source>
</evidence>
<protein>
    <submittedName>
        <fullName evidence="4">Deoxyribonuclease NucA/NucB</fullName>
    </submittedName>
</protein>
<name>A0A0S4QDL8_9ACTN</name>
<gene>
    <name evidence="4" type="ORF">Ga0074812_101111</name>
</gene>
<sequence>MNRRGKRPSKFLARGTLLACAFLLPTVWITPTATAATATAIAAPEPGSAKPAGVRAVSENVPDRDGYVIPGAHYTVNDQSSRVAQCTPQKDGSSLCSGTLDVDKPGPEEAQKAADSLRRQTSRSSQDAGGATTFLVPEYNLSCVYLAFNDTGAAVQEWSGNRTSTCRLEHHVVEHYASDGVIHGSFSFDLYLSQDLDGSGNGVPWKTELIGRYRNYWPQGTIQSVYLGDLSLATLSYPCITGYGGQVPIALSPEVGQEEDAAFWGPACPLPNTGTTINVGRQAINYRTYAGPLSTGVQSVRVSDNQAIRCDRVRVDYPGCVVPKVTGIIQFDRAAKPLLQVPATNYLNWQIQFPNHVGYYNDYYGYGAPLTYTNSSATSDANYAAACGPSSGWVAPPAPNNSCDEYPFGSTLEGAAMAGGSYGVTWGRNGVTPQENSSGGGTLSVGYSKLHILNGDKFLAQVL</sequence>